<proteinExistence type="predicted"/>
<comment type="caution">
    <text evidence="1">The sequence shown here is derived from an EMBL/GenBank/DDBJ whole genome shotgun (WGS) entry which is preliminary data.</text>
</comment>
<gene>
    <name evidence="1" type="ORF">PMEA_00031418</name>
</gene>
<reference evidence="1 2" key="1">
    <citation type="submission" date="2022-05" db="EMBL/GenBank/DDBJ databases">
        <authorList>
            <consortium name="Genoscope - CEA"/>
            <person name="William W."/>
        </authorList>
    </citation>
    <scope>NUCLEOTIDE SEQUENCE [LARGE SCALE GENOMIC DNA]</scope>
</reference>
<sequence length="80" mass="8683">MVKKLKSSAIDNTGPVSSRSALSQLYTANSTASLSAPSHVYNFSHSSVTLNITRNDAVQKSTSDVRQGYKRIFITESDSE</sequence>
<evidence type="ECO:0000313" key="2">
    <source>
        <dbReference type="Proteomes" id="UP001159428"/>
    </source>
</evidence>
<evidence type="ECO:0000313" key="1">
    <source>
        <dbReference type="EMBL" id="CAH3044833.1"/>
    </source>
</evidence>
<accession>A0AAU9W7W9</accession>
<name>A0AAU9W7W9_9CNID</name>
<dbReference type="AlphaFoldDB" id="A0AAU9W7W9"/>
<dbReference type="EMBL" id="CALNXJ010000007">
    <property type="protein sequence ID" value="CAH3044833.1"/>
    <property type="molecule type" value="Genomic_DNA"/>
</dbReference>
<organism evidence="1 2">
    <name type="scientific">Pocillopora meandrina</name>
    <dbReference type="NCBI Taxonomy" id="46732"/>
    <lineage>
        <taxon>Eukaryota</taxon>
        <taxon>Metazoa</taxon>
        <taxon>Cnidaria</taxon>
        <taxon>Anthozoa</taxon>
        <taxon>Hexacorallia</taxon>
        <taxon>Scleractinia</taxon>
        <taxon>Astrocoeniina</taxon>
        <taxon>Pocilloporidae</taxon>
        <taxon>Pocillopora</taxon>
    </lineage>
</organism>
<dbReference type="Proteomes" id="UP001159428">
    <property type="component" value="Unassembled WGS sequence"/>
</dbReference>
<protein>
    <submittedName>
        <fullName evidence="1">Uncharacterized protein</fullName>
    </submittedName>
</protein>
<keyword evidence="2" id="KW-1185">Reference proteome</keyword>